<dbReference type="InterPro" id="IPR022385">
    <property type="entry name" value="Rhs_assc_core"/>
</dbReference>
<dbReference type="NCBIfam" id="TIGR03696">
    <property type="entry name" value="Rhs_assc_core"/>
    <property type="match status" value="1"/>
</dbReference>
<evidence type="ECO:0000313" key="2">
    <source>
        <dbReference type="EMBL" id="SEQ55570.1"/>
    </source>
</evidence>
<feature type="region of interest" description="Disordered" evidence="1">
    <location>
        <begin position="181"/>
        <end position="208"/>
    </location>
</feature>
<proteinExistence type="predicted"/>
<dbReference type="AlphaFoldDB" id="A0A1H9GZS8"/>
<gene>
    <name evidence="2" type="ORF">SAMN05216230_10379</name>
</gene>
<protein>
    <submittedName>
        <fullName evidence="2">RHS repeat-associated core domain-containing protein</fullName>
    </submittedName>
</protein>
<evidence type="ECO:0000313" key="3">
    <source>
        <dbReference type="Proteomes" id="UP000199221"/>
    </source>
</evidence>
<reference evidence="2 3" key="1">
    <citation type="submission" date="2016-10" db="EMBL/GenBank/DDBJ databases">
        <authorList>
            <person name="de Groot N.N."/>
        </authorList>
    </citation>
    <scope>NUCLEOTIDE SEQUENCE [LARGE SCALE GENOMIC DNA]</scope>
    <source>
        <strain evidence="2 3">LMG 27941</strain>
    </source>
</reference>
<feature type="region of interest" description="Disordered" evidence="1">
    <location>
        <begin position="129"/>
        <end position="154"/>
    </location>
</feature>
<organism evidence="2 3">
    <name type="scientific">Pseudomonas soli</name>
    <dbReference type="NCBI Taxonomy" id="1306993"/>
    <lineage>
        <taxon>Bacteria</taxon>
        <taxon>Pseudomonadati</taxon>
        <taxon>Pseudomonadota</taxon>
        <taxon>Gammaproteobacteria</taxon>
        <taxon>Pseudomonadales</taxon>
        <taxon>Pseudomonadaceae</taxon>
        <taxon>Pseudomonas</taxon>
    </lineage>
</organism>
<name>A0A1H9GZS8_9PSED</name>
<dbReference type="Proteomes" id="UP000199221">
    <property type="component" value="Unassembled WGS sequence"/>
</dbReference>
<feature type="compositionally biased region" description="Polar residues" evidence="1">
    <location>
        <begin position="188"/>
        <end position="201"/>
    </location>
</feature>
<evidence type="ECO:0000256" key="1">
    <source>
        <dbReference type="SAM" id="MobiDB-lite"/>
    </source>
</evidence>
<dbReference type="Gene3D" id="2.180.10.10">
    <property type="entry name" value="RHS repeat-associated core"/>
    <property type="match status" value="1"/>
</dbReference>
<accession>A0A1H9GZS8</accession>
<sequence length="281" mass="30102">MPSTDKSRVCNTRSLAQGSTRRLQALTMLLSTNQQASPLCETDMNGRRVGAYTPYGLETVLQSRLGFTGQLRSTELQSYLLGNGYRLYSTTFMRFHSPDSLSPFLEGGINCYVYCNGDPVNFSDPTGHMLRSSSPGRHSGAGNTARRISESGMSPSQVLEGMMAHFDQLPLPDTNTALQPQHAVHGASSPNTVTGPSSSAPRPNRESIKASMKAAVEQRLTTATAIPIEVNPARAQAVMVELRRTSVALGGVTGSFADPAQGLTYNNYLDALAVLRGGTDN</sequence>
<dbReference type="EMBL" id="FOEQ01000003">
    <property type="protein sequence ID" value="SEQ55570.1"/>
    <property type="molecule type" value="Genomic_DNA"/>
</dbReference>